<accession>A0ABX0AN92</accession>
<proteinExistence type="predicted"/>
<organism evidence="1 2">
    <name type="scientific">Photorhabdus bodei</name>
    <dbReference type="NCBI Taxonomy" id="2029681"/>
    <lineage>
        <taxon>Bacteria</taxon>
        <taxon>Pseudomonadati</taxon>
        <taxon>Pseudomonadota</taxon>
        <taxon>Gammaproteobacteria</taxon>
        <taxon>Enterobacterales</taxon>
        <taxon>Morganellaceae</taxon>
        <taxon>Photorhabdus</taxon>
    </lineage>
</organism>
<dbReference type="EMBL" id="WSFC01000019">
    <property type="protein sequence ID" value="NDL03669.1"/>
    <property type="molecule type" value="Genomic_DNA"/>
</dbReference>
<protein>
    <recommendedName>
        <fullName evidence="3">Immunity protein 50</fullName>
    </recommendedName>
</protein>
<name>A0ABX0AN92_9GAMM</name>
<evidence type="ECO:0000313" key="1">
    <source>
        <dbReference type="EMBL" id="NDL03669.1"/>
    </source>
</evidence>
<dbReference type="Proteomes" id="UP000466619">
    <property type="component" value="Unassembled WGS sequence"/>
</dbReference>
<dbReference type="InterPro" id="IPR028957">
    <property type="entry name" value="Imm50"/>
</dbReference>
<evidence type="ECO:0000313" key="2">
    <source>
        <dbReference type="Proteomes" id="UP000466619"/>
    </source>
</evidence>
<evidence type="ECO:0008006" key="3">
    <source>
        <dbReference type="Google" id="ProtNLM"/>
    </source>
</evidence>
<comment type="caution">
    <text evidence="1">The sequence shown here is derived from an EMBL/GenBank/DDBJ whole genome shotgun (WGS) entry which is preliminary data.</text>
</comment>
<dbReference type="Pfam" id="PF15594">
    <property type="entry name" value="Imm50"/>
    <property type="match status" value="1"/>
</dbReference>
<gene>
    <name evidence="1" type="ORF">GPY48_10645</name>
</gene>
<reference evidence="1 2" key="1">
    <citation type="submission" date="2019-12" db="EMBL/GenBank/DDBJ databases">
        <title>Engineering Photorhabdus to improve their lethality against agricultural pests.</title>
        <authorList>
            <person name="Machado R.A.R."/>
        </authorList>
    </citation>
    <scope>NUCLEOTIDE SEQUENCE [LARGE SCALE GENOMIC DNA]</scope>
    <source>
        <strain evidence="1 2">M-CN4</strain>
    </source>
</reference>
<sequence>MMKRVYSNPPSINEIDIFSIDVKRDGPTVIMSFDLVNSLPDKTPDKWGKDFNRCRAGIYCFGVSRLNMQGIETDMVAKIDIKMMDNKNIVSIKNNDIDIKIICLHISLTGHSVYISK</sequence>
<keyword evidence="2" id="KW-1185">Reference proteome</keyword>